<dbReference type="GO" id="GO:0003677">
    <property type="term" value="F:DNA binding"/>
    <property type="evidence" value="ECO:0007669"/>
    <property type="project" value="UniProtKB-KW"/>
</dbReference>
<dbReference type="InterPro" id="IPR036390">
    <property type="entry name" value="WH_DNA-bd_sf"/>
</dbReference>
<dbReference type="Pfam" id="PF07729">
    <property type="entry name" value="FCD"/>
    <property type="match status" value="1"/>
</dbReference>
<name>A0A246WVN1_9BURK</name>
<reference evidence="6 9" key="2">
    <citation type="journal article" date="2020" name="Front. Plant Sci.">
        <title>Isolation of Rhizosphere Bacteria That Improve Quality and Water Stress Tolerance in Greenhouse Ornamentals.</title>
        <authorList>
            <person name="Nordstedt N.P."/>
            <person name="Jones M.L."/>
        </authorList>
    </citation>
    <scope>NUCLEOTIDE SEQUENCE [LARGE SCALE GENOMIC DNA]</scope>
    <source>
        <strain evidence="6 9">C6C2</strain>
    </source>
</reference>
<dbReference type="SUPFAM" id="SSF46785">
    <property type="entry name" value="Winged helix' DNA-binding domain"/>
    <property type="match status" value="1"/>
</dbReference>
<comment type="caution">
    <text evidence="7">The sequence shown here is derived from an EMBL/GenBank/DDBJ whole genome shotgun (WGS) entry which is preliminary data.</text>
</comment>
<dbReference type="Pfam" id="PF00392">
    <property type="entry name" value="GntR"/>
    <property type="match status" value="1"/>
</dbReference>
<dbReference type="AlphaFoldDB" id="A0A246WVN1"/>
<keyword evidence="9" id="KW-1185">Reference proteome</keyword>
<dbReference type="OrthoDB" id="8851860at2"/>
<feature type="region of interest" description="Disordered" evidence="4">
    <location>
        <begin position="1"/>
        <end position="58"/>
    </location>
</feature>
<organism evidence="7 8">
    <name type="scientific">Herbaspirillum robiniae</name>
    <dbReference type="NCBI Taxonomy" id="2014887"/>
    <lineage>
        <taxon>Bacteria</taxon>
        <taxon>Pseudomonadati</taxon>
        <taxon>Pseudomonadota</taxon>
        <taxon>Betaproteobacteria</taxon>
        <taxon>Burkholderiales</taxon>
        <taxon>Oxalobacteraceae</taxon>
        <taxon>Herbaspirillum</taxon>
    </lineage>
</organism>
<proteinExistence type="predicted"/>
<gene>
    <name evidence="7" type="ORF">CEJ42_03450</name>
    <name evidence="6" type="ORF">HNO84_03945</name>
</gene>
<dbReference type="EMBL" id="JABFMT010000003">
    <property type="protein sequence ID" value="NUU00739.1"/>
    <property type="molecule type" value="Genomic_DNA"/>
</dbReference>
<dbReference type="Gene3D" id="1.20.120.530">
    <property type="entry name" value="GntR ligand-binding domain-like"/>
    <property type="match status" value="1"/>
</dbReference>
<dbReference type="CDD" id="cd07377">
    <property type="entry name" value="WHTH_GntR"/>
    <property type="match status" value="1"/>
</dbReference>
<evidence type="ECO:0000256" key="1">
    <source>
        <dbReference type="ARBA" id="ARBA00023015"/>
    </source>
</evidence>
<feature type="compositionally biased region" description="Basic and acidic residues" evidence="4">
    <location>
        <begin position="39"/>
        <end position="48"/>
    </location>
</feature>
<dbReference type="SUPFAM" id="SSF48008">
    <property type="entry name" value="GntR ligand-binding domain-like"/>
    <property type="match status" value="1"/>
</dbReference>
<dbReference type="Proteomes" id="UP000536746">
    <property type="component" value="Unassembled WGS sequence"/>
</dbReference>
<dbReference type="EMBL" id="NJGU01000001">
    <property type="protein sequence ID" value="OWY31125.1"/>
    <property type="molecule type" value="Genomic_DNA"/>
</dbReference>
<dbReference type="InterPro" id="IPR036388">
    <property type="entry name" value="WH-like_DNA-bd_sf"/>
</dbReference>
<dbReference type="PRINTS" id="PR00035">
    <property type="entry name" value="HTHGNTR"/>
</dbReference>
<evidence type="ECO:0000313" key="9">
    <source>
        <dbReference type="Proteomes" id="UP000536746"/>
    </source>
</evidence>
<dbReference type="Proteomes" id="UP000197596">
    <property type="component" value="Unassembled WGS sequence"/>
</dbReference>
<dbReference type="PANTHER" id="PTHR43537">
    <property type="entry name" value="TRANSCRIPTIONAL REGULATOR, GNTR FAMILY"/>
    <property type="match status" value="1"/>
</dbReference>
<dbReference type="InterPro" id="IPR011711">
    <property type="entry name" value="GntR_C"/>
</dbReference>
<dbReference type="GO" id="GO:0003700">
    <property type="term" value="F:DNA-binding transcription factor activity"/>
    <property type="evidence" value="ECO:0007669"/>
    <property type="project" value="InterPro"/>
</dbReference>
<dbReference type="SMART" id="SM00895">
    <property type="entry name" value="FCD"/>
    <property type="match status" value="1"/>
</dbReference>
<evidence type="ECO:0000256" key="2">
    <source>
        <dbReference type="ARBA" id="ARBA00023125"/>
    </source>
</evidence>
<dbReference type="InterPro" id="IPR000524">
    <property type="entry name" value="Tscrpt_reg_HTH_GntR"/>
</dbReference>
<dbReference type="Gene3D" id="1.10.10.10">
    <property type="entry name" value="Winged helix-like DNA-binding domain superfamily/Winged helix DNA-binding domain"/>
    <property type="match status" value="1"/>
</dbReference>
<reference evidence="7 8" key="1">
    <citation type="submission" date="2017-06" db="EMBL/GenBank/DDBJ databases">
        <title>Herbaspirillum phytohormonus sp. nov., isolated from the root nodule of Robinia pseudoacacia in lead-zinc mine.</title>
        <authorList>
            <person name="Fan M."/>
            <person name="Lin Y."/>
        </authorList>
    </citation>
    <scope>NUCLEOTIDE SEQUENCE [LARGE SCALE GENOMIC DNA]</scope>
    <source>
        <strain evidence="7 8">HZ10</strain>
    </source>
</reference>
<dbReference type="InterPro" id="IPR008920">
    <property type="entry name" value="TF_FadR/GntR_C"/>
</dbReference>
<evidence type="ECO:0000313" key="8">
    <source>
        <dbReference type="Proteomes" id="UP000197596"/>
    </source>
</evidence>
<evidence type="ECO:0000259" key="5">
    <source>
        <dbReference type="PROSITE" id="PS50949"/>
    </source>
</evidence>
<keyword evidence="2" id="KW-0238">DNA-binding</keyword>
<keyword evidence="3" id="KW-0804">Transcription</keyword>
<feature type="compositionally biased region" description="Low complexity" evidence="4">
    <location>
        <begin position="1"/>
        <end position="20"/>
    </location>
</feature>
<dbReference type="PROSITE" id="PS50949">
    <property type="entry name" value="HTH_GNTR"/>
    <property type="match status" value="1"/>
</dbReference>
<sequence length="296" mass="32869">MTPACCAAAPSRAPTAASPPGKDPPIVKSLAAPAASVHETAEPPAGREDGEEGSSRSGSLPEYVYARLREDIFDMRLLPGDQITETEIAAYFKVSRTPVRQALQRLQGDGLMQGYVRGGWEVVPMDFKRFSDLYEMRKLIETHVVRRLCTRDPAHPLDLSCIEGLRRVWCVPGSARELDGPKASLLDEQFHQTLVRAAGNQEMADAFDRLTDRIRIVRRLDFLYGDCLHSTYEEHAAILDCIAAGDADEAVRRMGEHIDGSHAEVNQITLHRLHSARATSTTKPPPYVAVRVRRQF</sequence>
<protein>
    <submittedName>
        <fullName evidence="6">FCD domain-containing protein</fullName>
    </submittedName>
    <submittedName>
        <fullName evidence="7">GntR family transcriptional regulator</fullName>
    </submittedName>
</protein>
<dbReference type="PANTHER" id="PTHR43537:SF45">
    <property type="entry name" value="GNTR FAMILY REGULATORY PROTEIN"/>
    <property type="match status" value="1"/>
</dbReference>
<evidence type="ECO:0000313" key="6">
    <source>
        <dbReference type="EMBL" id="NUU00739.1"/>
    </source>
</evidence>
<evidence type="ECO:0000313" key="7">
    <source>
        <dbReference type="EMBL" id="OWY31125.1"/>
    </source>
</evidence>
<dbReference type="SMART" id="SM00345">
    <property type="entry name" value="HTH_GNTR"/>
    <property type="match status" value="1"/>
</dbReference>
<evidence type="ECO:0000256" key="4">
    <source>
        <dbReference type="SAM" id="MobiDB-lite"/>
    </source>
</evidence>
<accession>A0A246WVN1</accession>
<feature type="domain" description="HTH gntR-type" evidence="5">
    <location>
        <begin position="58"/>
        <end position="125"/>
    </location>
</feature>
<keyword evidence="1" id="KW-0805">Transcription regulation</keyword>
<evidence type="ECO:0000256" key="3">
    <source>
        <dbReference type="ARBA" id="ARBA00023163"/>
    </source>
</evidence>